<gene>
    <name evidence="2" type="ORF">HPBE_LOCUS24430</name>
</gene>
<keyword evidence="3" id="KW-1185">Reference proteome</keyword>
<evidence type="ECO:0000313" key="3">
    <source>
        <dbReference type="Proteomes" id="UP000050761"/>
    </source>
</evidence>
<feature type="region of interest" description="Disordered" evidence="1">
    <location>
        <begin position="96"/>
        <end position="245"/>
    </location>
</feature>
<feature type="compositionally biased region" description="Basic and acidic residues" evidence="1">
    <location>
        <begin position="232"/>
        <end position="245"/>
    </location>
</feature>
<accession>A0A3P8HNH6</accession>
<accession>A0A183GP11</accession>
<evidence type="ECO:0000313" key="2">
    <source>
        <dbReference type="EMBL" id="VDP44986.1"/>
    </source>
</evidence>
<reference evidence="2 3" key="1">
    <citation type="submission" date="2018-11" db="EMBL/GenBank/DDBJ databases">
        <authorList>
            <consortium name="Pathogen Informatics"/>
        </authorList>
    </citation>
    <scope>NUCLEOTIDE SEQUENCE [LARGE SCALE GENOMIC DNA]</scope>
</reference>
<feature type="region of interest" description="Disordered" evidence="1">
    <location>
        <begin position="68"/>
        <end position="87"/>
    </location>
</feature>
<organism evidence="3 4">
    <name type="scientific">Heligmosomoides polygyrus</name>
    <name type="common">Parasitic roundworm</name>
    <dbReference type="NCBI Taxonomy" id="6339"/>
    <lineage>
        <taxon>Eukaryota</taxon>
        <taxon>Metazoa</taxon>
        <taxon>Ecdysozoa</taxon>
        <taxon>Nematoda</taxon>
        <taxon>Chromadorea</taxon>
        <taxon>Rhabditida</taxon>
        <taxon>Rhabditina</taxon>
        <taxon>Rhabditomorpha</taxon>
        <taxon>Strongyloidea</taxon>
        <taxon>Heligmosomidae</taxon>
        <taxon>Heligmosomoides</taxon>
    </lineage>
</organism>
<protein>
    <submittedName>
        <fullName evidence="4">PH domain-containing protein</fullName>
    </submittedName>
</protein>
<dbReference type="Proteomes" id="UP000050761">
    <property type="component" value="Unassembled WGS sequence"/>
</dbReference>
<dbReference type="AlphaFoldDB" id="A0A183GP11"/>
<feature type="compositionally biased region" description="Low complexity" evidence="1">
    <location>
        <begin position="581"/>
        <end position="590"/>
    </location>
</feature>
<feature type="region of interest" description="Disordered" evidence="1">
    <location>
        <begin position="436"/>
        <end position="612"/>
    </location>
</feature>
<dbReference type="WBParaSite" id="HPBE_0002443101-mRNA-1">
    <property type="protein sequence ID" value="HPBE_0002443101-mRNA-1"/>
    <property type="gene ID" value="HPBE_0002443101"/>
</dbReference>
<feature type="compositionally biased region" description="Polar residues" evidence="1">
    <location>
        <begin position="125"/>
        <end position="136"/>
    </location>
</feature>
<sequence>MADPELASKLAKRLENVSDGPADVVRAQEAPRAPKIPEKVIPNPYVASDDSVSIDDLIAKTLERNERLEENNNVTSPNNVTAEADVASSDYGTQIDALSGVPPKRTLAELLAMDQRAPSPPPTTAEKSSAETSGSARQAPAPRTTIGELLMKEKQPQVPVAASRCPVVPVQHHQPKAGVKHRSPEEDGTELERKLAAQRARKHYDAPVVEGHVVFSSTNEPPPPPQKPAAPIKEEQRAAEPEKARFSLEEQCLQENRRRHLPTHRCRRLLKSCQPVQHHQPKAGVKHRSPEEDGTELERKLAAQRARKHYDAPVVEGHVVFSSTNEPPPPPQKPAAPIKEEQRAAEPEKARFSLEEQVLKRETEEGSNGIETKNKDDRSEIEEGLATVNTIEQAHFHQASQQGAEASPHPDLGPFSDFNSLPLEHRTKLCEDLLPTASPVSAGEPSEAPTNASLPSPAEELSVEASLKTPSSALPVDEPSDVPKMTSSHSSENAAEALMFPPPPSSPTATAHKGATAAEPSEVSEQVRPEALPQNSAADTGKTMVLDQVPQPNPLLTSPKETTKVPHPPPSEDSLKESNKPATSPSSSADTDSERNQVPFSSPLLADSKRSPLDAADLRSLLNEELKKSKVTVEEIIVIKDMELRKDVDRPFSPTRELLEMIQHENG</sequence>
<evidence type="ECO:0000313" key="4">
    <source>
        <dbReference type="WBParaSite" id="HPBE_0002443101-mRNA-1"/>
    </source>
</evidence>
<feature type="compositionally biased region" description="Basic and acidic residues" evidence="1">
    <location>
        <begin position="288"/>
        <end position="301"/>
    </location>
</feature>
<dbReference type="EMBL" id="UZAH01036336">
    <property type="protein sequence ID" value="VDP44986.1"/>
    <property type="molecule type" value="Genomic_DNA"/>
</dbReference>
<feature type="compositionally biased region" description="Basic and acidic residues" evidence="1">
    <location>
        <begin position="338"/>
        <end position="364"/>
    </location>
</feature>
<feature type="compositionally biased region" description="Basic and acidic residues" evidence="1">
    <location>
        <begin position="182"/>
        <end position="195"/>
    </location>
</feature>
<name>A0A183GP11_HELPZ</name>
<feature type="region of interest" description="Disordered" evidence="1">
    <location>
        <begin position="272"/>
        <end position="420"/>
    </location>
</feature>
<evidence type="ECO:0000256" key="1">
    <source>
        <dbReference type="SAM" id="MobiDB-lite"/>
    </source>
</evidence>
<reference evidence="4" key="2">
    <citation type="submission" date="2019-09" db="UniProtKB">
        <authorList>
            <consortium name="WormBaseParasite"/>
        </authorList>
    </citation>
    <scope>IDENTIFICATION</scope>
</reference>
<proteinExistence type="predicted"/>
<feature type="compositionally biased region" description="Polar residues" evidence="1">
    <location>
        <begin position="387"/>
        <end position="404"/>
    </location>
</feature>
<dbReference type="OrthoDB" id="5866418at2759"/>